<sequence length="69" mass="8018">GKKSLNEIKLRQDRMAHATEIVEQTKSHGWKYTEAPVTVRYTLYSKKKGQKMSGGVRILFDLFLSRFSK</sequence>
<dbReference type="EMBL" id="PEZZ01000004">
    <property type="protein sequence ID" value="PIS05551.1"/>
    <property type="molecule type" value="Genomic_DNA"/>
</dbReference>
<protein>
    <submittedName>
        <fullName evidence="1">Glycosyltransferase family 2 protein</fullName>
    </submittedName>
</protein>
<comment type="caution">
    <text evidence="1">The sequence shown here is derived from an EMBL/GenBank/DDBJ whole genome shotgun (WGS) entry which is preliminary data.</text>
</comment>
<evidence type="ECO:0000313" key="1">
    <source>
        <dbReference type="EMBL" id="PIS05551.1"/>
    </source>
</evidence>
<gene>
    <name evidence="1" type="ORF">COT81_00870</name>
</gene>
<keyword evidence="1" id="KW-0808">Transferase</keyword>
<reference evidence="2" key="1">
    <citation type="submission" date="2017-09" db="EMBL/GenBank/DDBJ databases">
        <title>Depth-based differentiation of microbial function through sediment-hosted aquifers and enrichment of novel symbionts in the deep terrestrial subsurface.</title>
        <authorList>
            <person name="Probst A.J."/>
            <person name="Ladd B."/>
            <person name="Jarett J.K."/>
            <person name="Geller-Mcgrath D.E."/>
            <person name="Sieber C.M.K."/>
            <person name="Emerson J.B."/>
            <person name="Anantharaman K."/>
            <person name="Thomas B.C."/>
            <person name="Malmstrom R."/>
            <person name="Stieglmeier M."/>
            <person name="Klingl A."/>
            <person name="Woyke T."/>
            <person name="Ryan C.M."/>
            <person name="Banfield J.F."/>
        </authorList>
    </citation>
    <scope>NUCLEOTIDE SEQUENCE [LARGE SCALE GENOMIC DNA]</scope>
</reference>
<dbReference type="AlphaFoldDB" id="A0A2H0W4P6"/>
<accession>A0A2H0W4P6</accession>
<dbReference type="GO" id="GO:0016740">
    <property type="term" value="F:transferase activity"/>
    <property type="evidence" value="ECO:0007669"/>
    <property type="project" value="UniProtKB-KW"/>
</dbReference>
<evidence type="ECO:0000313" key="2">
    <source>
        <dbReference type="Proteomes" id="UP000230935"/>
    </source>
</evidence>
<name>A0A2H0W4P6_9BACT</name>
<proteinExistence type="predicted"/>
<dbReference type="Proteomes" id="UP000230935">
    <property type="component" value="Unassembled WGS sequence"/>
</dbReference>
<feature type="non-terminal residue" evidence="1">
    <location>
        <position position="1"/>
    </location>
</feature>
<organism evidence="1 2">
    <name type="scientific">Candidatus Buchananbacteria bacterium CG10_big_fil_rev_8_21_14_0_10_42_9</name>
    <dbReference type="NCBI Taxonomy" id="1974526"/>
    <lineage>
        <taxon>Bacteria</taxon>
        <taxon>Candidatus Buchananiibacteriota</taxon>
    </lineage>
</organism>